<dbReference type="SUPFAM" id="SSF48452">
    <property type="entry name" value="TPR-like"/>
    <property type="match status" value="1"/>
</dbReference>
<dbReference type="InterPro" id="IPR011990">
    <property type="entry name" value="TPR-like_helical_dom_sf"/>
</dbReference>
<dbReference type="EMBL" id="AJWJ01000303">
    <property type="protein sequence ID" value="KAF2072177.1"/>
    <property type="molecule type" value="Genomic_DNA"/>
</dbReference>
<evidence type="ECO:0008006" key="4">
    <source>
        <dbReference type="Google" id="ProtNLM"/>
    </source>
</evidence>
<keyword evidence="3" id="KW-1185">Reference proteome</keyword>
<feature type="compositionally biased region" description="Basic and acidic residues" evidence="1">
    <location>
        <begin position="889"/>
        <end position="899"/>
    </location>
</feature>
<feature type="compositionally biased region" description="Basic and acidic residues" evidence="1">
    <location>
        <begin position="437"/>
        <end position="448"/>
    </location>
</feature>
<accession>A0A8J4PQR4</accession>
<reference evidence="2" key="1">
    <citation type="submission" date="2020-01" db="EMBL/GenBank/DDBJ databases">
        <title>Development of genomics and gene disruption for Polysphondylium violaceum indicates a role for the polyketide synthase stlB in stalk morphogenesis.</title>
        <authorList>
            <person name="Narita B."/>
            <person name="Kawabe Y."/>
            <person name="Kin K."/>
            <person name="Saito T."/>
            <person name="Gibbs R."/>
            <person name="Kuspa A."/>
            <person name="Muzny D."/>
            <person name="Queller D."/>
            <person name="Richards S."/>
            <person name="Strassman J."/>
            <person name="Sucgang R."/>
            <person name="Worley K."/>
            <person name="Schaap P."/>
        </authorList>
    </citation>
    <scope>NUCLEOTIDE SEQUENCE</scope>
    <source>
        <strain evidence="2">QSvi11</strain>
    </source>
</reference>
<dbReference type="Gene3D" id="1.25.40.10">
    <property type="entry name" value="Tetratricopeptide repeat domain"/>
    <property type="match status" value="1"/>
</dbReference>
<feature type="compositionally biased region" description="Acidic residues" evidence="1">
    <location>
        <begin position="844"/>
        <end position="888"/>
    </location>
</feature>
<evidence type="ECO:0000313" key="3">
    <source>
        <dbReference type="Proteomes" id="UP000695562"/>
    </source>
</evidence>
<feature type="region of interest" description="Disordered" evidence="1">
    <location>
        <begin position="837"/>
        <end position="913"/>
    </location>
</feature>
<dbReference type="AlphaFoldDB" id="A0A8J4PQR4"/>
<comment type="caution">
    <text evidence="2">The sequence shown here is derived from an EMBL/GenBank/DDBJ whole genome shotgun (WGS) entry which is preliminary data.</text>
</comment>
<protein>
    <recommendedName>
        <fullName evidence="4">Tetratricopeptide-like helical domain-containing protein</fullName>
    </recommendedName>
</protein>
<evidence type="ECO:0000313" key="2">
    <source>
        <dbReference type="EMBL" id="KAF2072177.1"/>
    </source>
</evidence>
<feature type="region of interest" description="Disordered" evidence="1">
    <location>
        <begin position="725"/>
        <end position="762"/>
    </location>
</feature>
<dbReference type="Proteomes" id="UP000695562">
    <property type="component" value="Unassembled WGS sequence"/>
</dbReference>
<evidence type="ECO:0000256" key="1">
    <source>
        <dbReference type="SAM" id="MobiDB-lite"/>
    </source>
</evidence>
<feature type="region of interest" description="Disordered" evidence="1">
    <location>
        <begin position="431"/>
        <end position="455"/>
    </location>
</feature>
<dbReference type="OrthoDB" id="20831at2759"/>
<name>A0A8J4PQR4_9MYCE</name>
<proteinExistence type="predicted"/>
<feature type="compositionally biased region" description="Polar residues" evidence="1">
    <location>
        <begin position="728"/>
        <end position="740"/>
    </location>
</feature>
<sequence length="925" mass="107662">MNKISLQGFKYLNIFKPVCVVCGSIKITNNNAIRSYTTTNFSSKTILLLNKSNFTNTSTYSSSNFNKFSRSVGSSRSSTGQLSSIQKIIQETEKSNGKSKEKEDENQLKINTVNPQDAPLFIARPPPYECTTDLEFMVLPDQKKITDIQTIERYLNLAKGLSAVGYEHQEKERWQEALESYNKALLYVRNVFASDKTKIDLRDYAVLLTNSAESLTRLEKDDEALIRSKQAVDLMEVHWREFYKRHRHLTNRTHWLGDEFLGIAYYNYAEGLCVASRYFEAEPFIKRAQEICNRIYPLDHPVNVDIASLLIKVLNENHRGKEAGKAMEKFYPHIEKTLNISDEEKQAMSEKIDKDLEKQVVELFKQQYPEIEFTEEELNTINLEQDIKDQFNIKEKEKEEKVVYPTKYKEHEFDVEDLLLVAQEEFEERQSSVAKSKQQEDAAQHVEQDFEDEDVQDLKEEFREDEYDYEEDDDLDVGEYEMDPREKYLQEKAEEEERLRIERGETLFSPKEPLGETMNLFDQMLTETADKYEMLRDQRELEMEQRILGRKPKTMDQISYEDNRITSKTDKYGNPLNPDAIDKLAQYQLEDDLKIDQDQEDEVLEDTMERMADLMDKIPESEHKLLDAKMKHLFPALEMIMKSGDPSKYLNTSHMDQEEDLENFSKMMNGKFQQGLENFDQDQDYDGEVDFDQWKKELMDIAEDEDDDRDDDDVFGIMKLADEGKSSAGGNKKSTLQTSFGKPVEPYAPQAGSSGGSMGLSDLSELLDSVNKHGFDEDALIKSMGHSKFKNLENHYLSQNDYDDDDDDAMDPIELQLSKAFSVDKKDLKNITGLNKKQKSQLEELFEDDDDDQDDDDDEYDDDESYDFDFDDMDEDMDLDDIDLDELDDSKSPENDLQKYLKKSSSSKKNDVQDLLQLLNEKKKK</sequence>
<gene>
    <name evidence="2" type="ORF">CYY_006497</name>
</gene>
<organism evidence="2 3">
    <name type="scientific">Polysphondylium violaceum</name>
    <dbReference type="NCBI Taxonomy" id="133409"/>
    <lineage>
        <taxon>Eukaryota</taxon>
        <taxon>Amoebozoa</taxon>
        <taxon>Evosea</taxon>
        <taxon>Eumycetozoa</taxon>
        <taxon>Dictyostelia</taxon>
        <taxon>Dictyosteliales</taxon>
        <taxon>Dictyosteliaceae</taxon>
        <taxon>Polysphondylium</taxon>
    </lineage>
</organism>